<gene>
    <name evidence="1" type="ORF">ACI1P1_10310</name>
</gene>
<proteinExistence type="predicted"/>
<organism evidence="1 2">
    <name type="scientific">Paenibacillus mesotrionivorans</name>
    <dbReference type="NCBI Taxonomy" id="3160968"/>
    <lineage>
        <taxon>Bacteria</taxon>
        <taxon>Bacillati</taxon>
        <taxon>Bacillota</taxon>
        <taxon>Bacilli</taxon>
        <taxon>Bacillales</taxon>
        <taxon>Paenibacillaceae</taxon>
        <taxon>Paenibacillus</taxon>
    </lineage>
</organism>
<protein>
    <submittedName>
        <fullName evidence="1">Undecaprenyl-phosphate glucose phosphotransferase</fullName>
        <ecNumber evidence="1">2.7.8.31</ecNumber>
    </submittedName>
</protein>
<sequence>MIRRNQHILSQLIAICDYVLFLFSFSAAWWIKFESGWFSSGGFLPLQTYFIWAMIYGALALVLGFFLNFYVPKRKKRFSFEVVKILQIHFFSLLILLSFLFIYKEIHISREFLAIFVSFSVMSQCVFRYSVKIATRELRKKGYNKQFVLILGAGSLGKRFSNNLEQYKELGYEVIGFLDDYSTDSEADGGSYKPIIGKLEDLEHVLGSELVDEVVIALPLTAHLKYGQIIATCEKMGVRTLIIPDFFDYLPARPYFDNFAGMPLINVRSIPLDDLGNRILKRGFDISFSLLAILITLPVMLLVAALVKLGSPGPVIFKQERVGFNRRNFFMYKFRTMKVMPETMSNTQWTVENDPRRTKVGEFLRRTSLDELPQFFNVLLGHMSVVGPRPERPYFVEQFKEEIPKYMVKHHIRPGITGLAQSKGLRGDTSISERVKEDIFYIENWTLLFDIKIILKTIINGFVNKNAY</sequence>
<dbReference type="EMBL" id="JBJURJ010000006">
    <property type="protein sequence ID" value="MFM9328680.1"/>
    <property type="molecule type" value="Genomic_DNA"/>
</dbReference>
<keyword evidence="1" id="KW-0808">Transferase</keyword>
<keyword evidence="2" id="KW-1185">Reference proteome</keyword>
<accession>A0ACC7NW12</accession>
<name>A0ACC7NW12_9BACL</name>
<evidence type="ECO:0000313" key="2">
    <source>
        <dbReference type="Proteomes" id="UP001631969"/>
    </source>
</evidence>
<evidence type="ECO:0000313" key="1">
    <source>
        <dbReference type="EMBL" id="MFM9328680.1"/>
    </source>
</evidence>
<dbReference type="Proteomes" id="UP001631969">
    <property type="component" value="Unassembled WGS sequence"/>
</dbReference>
<reference evidence="1" key="1">
    <citation type="submission" date="2024-12" db="EMBL/GenBank/DDBJ databases">
        <authorList>
            <person name="Wu N."/>
        </authorList>
    </citation>
    <scope>NUCLEOTIDE SEQUENCE</scope>
    <source>
        <strain evidence="1">P15</strain>
    </source>
</reference>
<dbReference type="EC" id="2.7.8.31" evidence="1"/>
<comment type="caution">
    <text evidence="1">The sequence shown here is derived from an EMBL/GenBank/DDBJ whole genome shotgun (WGS) entry which is preliminary data.</text>
</comment>